<dbReference type="EMBL" id="CP034345">
    <property type="protein sequence ID" value="QGX96545.1"/>
    <property type="molecule type" value="Genomic_DNA"/>
</dbReference>
<dbReference type="GO" id="GO:0016829">
    <property type="term" value="F:lyase activity"/>
    <property type="evidence" value="ECO:0007669"/>
    <property type="project" value="UniProtKB-KW"/>
</dbReference>
<dbReference type="PANTHER" id="PTHR38657">
    <property type="entry name" value="SLR1343 PROTEIN"/>
    <property type="match status" value="1"/>
</dbReference>
<dbReference type="Gene3D" id="3.40.50.620">
    <property type="entry name" value="HUPs"/>
    <property type="match status" value="1"/>
</dbReference>
<dbReference type="KEGG" id="hra:EI982_18040"/>
<dbReference type="SUPFAM" id="SSF48173">
    <property type="entry name" value="Cryptochrome/photolyase FAD-binding domain"/>
    <property type="match status" value="1"/>
</dbReference>
<dbReference type="Gene3D" id="1.10.10.1710">
    <property type="entry name" value="Deoxyribodipyrimidine photolyase-related"/>
    <property type="match status" value="1"/>
</dbReference>
<feature type="region of interest" description="Disordered" evidence="1">
    <location>
        <begin position="170"/>
        <end position="201"/>
    </location>
</feature>
<sequence>MTVWLLGDQLHPESHVLDGADRVLLIEATAFAERKPYHPQKLGLVFAAMRHARDALRDAGYEVDYRRAETFGDALDAHFDARPGDDLRLMRPPSHGAAERLRTLVESRGGSVAFVADDRFLCPPEAFDAWQDGEASGTPREGGEAADTFRHEAFYRWMRRREDVLMDGDDPVGGQWNYDESNRETPPADWSPPPVPRFESDDLTRETLDWVTDRFDTWGEATGFAWPVTRAAALDALDHFVEHRLPAFGPYQDAMVDGEFALAHSLLSSSLNLGLLGPGEVIDAAVDAHRRDAAPVESVEGFVRQVLGWREFMRHVYRRTMPDLVESDLLSRSRDLPPLYYDGETEMRCLDAAVGHVYDRGYAHHIERLMVLSNFASLYGADPRELNEWFHFGFVDAYHWVTTPNVLGMGTFATDAFTSKPYVSSGNYVDRMSDHCAGCAYDVDATTGADACPFNALYWDFLDDHEERLRGTGRMGLMYSHLDRKSDAELSAIRERAATVRSRARDGRL</sequence>
<dbReference type="Gene3D" id="1.10.579.10">
    <property type="entry name" value="DNA Cyclobutane Dipyrimidine Photolyase, subunit A, domain 3"/>
    <property type="match status" value="1"/>
</dbReference>
<dbReference type="InterPro" id="IPR036134">
    <property type="entry name" value="Crypto/Photolyase_FAD-like_sf"/>
</dbReference>
<organism evidence="2 3">
    <name type="scientific">Haloplanus rallus</name>
    <dbReference type="NCBI Taxonomy" id="1816183"/>
    <lineage>
        <taxon>Archaea</taxon>
        <taxon>Methanobacteriati</taxon>
        <taxon>Methanobacteriota</taxon>
        <taxon>Stenosarchaea group</taxon>
        <taxon>Halobacteria</taxon>
        <taxon>Halobacteriales</taxon>
        <taxon>Haloferacaceae</taxon>
        <taxon>Haloplanus</taxon>
    </lineage>
</organism>
<dbReference type="InterPro" id="IPR007357">
    <property type="entry name" value="PhrB-like"/>
</dbReference>
<dbReference type="RefSeq" id="WP_157691008.1">
    <property type="nucleotide sequence ID" value="NZ_CP034345.1"/>
</dbReference>
<keyword evidence="3" id="KW-1185">Reference proteome</keyword>
<evidence type="ECO:0000313" key="3">
    <source>
        <dbReference type="Proteomes" id="UP000428325"/>
    </source>
</evidence>
<dbReference type="PANTHER" id="PTHR38657:SF1">
    <property type="entry name" value="SLR1343 PROTEIN"/>
    <property type="match status" value="1"/>
</dbReference>
<proteinExistence type="predicted"/>
<dbReference type="InterPro" id="IPR014729">
    <property type="entry name" value="Rossmann-like_a/b/a_fold"/>
</dbReference>
<dbReference type="AlphaFoldDB" id="A0A6B9F7K7"/>
<dbReference type="Pfam" id="PF04244">
    <property type="entry name" value="DPRP"/>
    <property type="match status" value="1"/>
</dbReference>
<dbReference type="Proteomes" id="UP000428325">
    <property type="component" value="Chromosome"/>
</dbReference>
<dbReference type="GeneID" id="99244417"/>
<dbReference type="OrthoDB" id="371734at2157"/>
<evidence type="ECO:0000313" key="2">
    <source>
        <dbReference type="EMBL" id="QGX96545.1"/>
    </source>
</evidence>
<gene>
    <name evidence="2" type="ORF">EI982_18040</name>
</gene>
<reference evidence="2 3" key="1">
    <citation type="submission" date="2018-12" db="EMBL/GenBank/DDBJ databases">
        <title>Complete genome sequence of Haloplanus rallus MBLA0036.</title>
        <authorList>
            <person name="Nam Y.-d."/>
            <person name="Kang J."/>
            <person name="Chung W.-H."/>
            <person name="Park Y.S."/>
        </authorList>
    </citation>
    <scope>NUCLEOTIDE SEQUENCE [LARGE SCALE GENOMIC DNA]</scope>
    <source>
        <strain evidence="2 3">MBLA0036</strain>
    </source>
</reference>
<keyword evidence="2" id="KW-0456">Lyase</keyword>
<dbReference type="InterPro" id="IPR052551">
    <property type="entry name" value="UV-DNA_repair_photolyase"/>
</dbReference>
<name>A0A6B9F7K7_9EURY</name>
<evidence type="ECO:0000256" key="1">
    <source>
        <dbReference type="SAM" id="MobiDB-lite"/>
    </source>
</evidence>
<dbReference type="Gene3D" id="1.25.40.80">
    <property type="match status" value="1"/>
</dbReference>
<accession>A0A6B9F7K7</accession>
<protein>
    <submittedName>
        <fullName evidence="2">Cryptochrome/photolyase family protein</fullName>
    </submittedName>
</protein>